<proteinExistence type="predicted"/>
<reference evidence="1 2" key="1">
    <citation type="submission" date="2021-06" db="EMBL/GenBank/DDBJ databases">
        <authorList>
            <person name="Criscuolo A."/>
        </authorList>
    </citation>
    <scope>NUCLEOTIDE SEQUENCE [LARGE SCALE GENOMIC DNA]</scope>
    <source>
        <strain evidence="2">CIP 111802</strain>
    </source>
</reference>
<dbReference type="EMBL" id="CAJVCE010000010">
    <property type="protein sequence ID" value="CAG7646120.1"/>
    <property type="molecule type" value="Genomic_DNA"/>
</dbReference>
<gene>
    <name evidence="1" type="ORF">PAECIP111802_03663</name>
</gene>
<comment type="caution">
    <text evidence="1">The sequence shown here is derived from an EMBL/GenBank/DDBJ whole genome shotgun (WGS) entry which is preliminary data.</text>
</comment>
<evidence type="ECO:0000313" key="2">
    <source>
        <dbReference type="Proteomes" id="UP000730618"/>
    </source>
</evidence>
<evidence type="ECO:0000313" key="1">
    <source>
        <dbReference type="EMBL" id="CAG7646120.1"/>
    </source>
</evidence>
<name>A0ABN7TLR9_9BACL</name>
<dbReference type="Proteomes" id="UP000730618">
    <property type="component" value="Unassembled WGS sequence"/>
</dbReference>
<accession>A0ABN7TLR9</accession>
<dbReference type="RefSeq" id="WP_218099969.1">
    <property type="nucleotide sequence ID" value="NZ_CAJVCE010000010.1"/>
</dbReference>
<organism evidence="1 2">
    <name type="scientific">Paenibacillus allorhizosphaerae</name>
    <dbReference type="NCBI Taxonomy" id="2849866"/>
    <lineage>
        <taxon>Bacteria</taxon>
        <taxon>Bacillati</taxon>
        <taxon>Bacillota</taxon>
        <taxon>Bacilli</taxon>
        <taxon>Bacillales</taxon>
        <taxon>Paenibacillaceae</taxon>
        <taxon>Paenibacillus</taxon>
    </lineage>
</organism>
<protein>
    <submittedName>
        <fullName evidence="1">Uncharacterized protein</fullName>
    </submittedName>
</protein>
<keyword evidence="2" id="KW-1185">Reference proteome</keyword>
<sequence>MGKLVVACLLTVFLGGVVIYLSANKIAPAISTKGTSLNTSITTATVNQTDGTISTSAP</sequence>